<organism evidence="2 3">
    <name type="scientific">Vitis vinifera</name>
    <name type="common">Grape</name>
    <dbReference type="NCBI Taxonomy" id="29760"/>
    <lineage>
        <taxon>Eukaryota</taxon>
        <taxon>Viridiplantae</taxon>
        <taxon>Streptophyta</taxon>
        <taxon>Embryophyta</taxon>
        <taxon>Tracheophyta</taxon>
        <taxon>Spermatophyta</taxon>
        <taxon>Magnoliopsida</taxon>
        <taxon>eudicotyledons</taxon>
        <taxon>Gunneridae</taxon>
        <taxon>Pentapetalae</taxon>
        <taxon>rosids</taxon>
        <taxon>Vitales</taxon>
        <taxon>Vitaceae</taxon>
        <taxon>Viteae</taxon>
        <taxon>Vitis</taxon>
    </lineage>
</organism>
<dbReference type="EMBL" id="QGNW01001549">
    <property type="protein sequence ID" value="RVW37061.1"/>
    <property type="molecule type" value="Genomic_DNA"/>
</dbReference>
<name>A0A438DNM6_VITVI</name>
<evidence type="ECO:0000256" key="1">
    <source>
        <dbReference type="SAM" id="MobiDB-lite"/>
    </source>
</evidence>
<dbReference type="Proteomes" id="UP000288805">
    <property type="component" value="Unassembled WGS sequence"/>
</dbReference>
<evidence type="ECO:0000313" key="2">
    <source>
        <dbReference type="EMBL" id="RVW37061.1"/>
    </source>
</evidence>
<protein>
    <recommendedName>
        <fullName evidence="4">Retrotransposon gag domain-containing protein</fullName>
    </recommendedName>
</protein>
<dbReference type="AlphaFoldDB" id="A0A438DNM6"/>
<evidence type="ECO:0000313" key="3">
    <source>
        <dbReference type="Proteomes" id="UP000288805"/>
    </source>
</evidence>
<sequence length="766" mass="85745">MRERGTGFLLEEEERPFKSERRGKSLSKKEDEGDEGSILRRIDTFGLGSASWIRVGVRLIRVSDQSDQISNQRDMDSQIVIVDQFAAAMSSIQEVITSLVWRIDEQQTQQLRTSDRAITWEDFDGAPVASLPTKFRMLEIKRYTSIGYPRIHLRLNSTVMRAHGLDEAQMVMLFPMSLSGATQRWFASLDEKVGGFEIEARGVSDLIYLPLEGEDFTGKKPLGGQRSGDVGAIGSAGLRPPRSYQTVGMDLHCAYHQGPGHETGRCTTLRHDIQDLIGHGLVHLGQPSDESKPKPIVSDEIYEIGRVTLGPRMSTPFKMVPEATSVQMIIIEPLTFPHYNVQTSFVLILDVVEVQTSYIDHVHTSDVQYVIRESRVLQSTQTRISTWSLLASSNTHKDALIRALSHIRVETTTTPKGLIHMVTVGRATCIVFFDDDLPPEALNVCPLAIAITLNYAPSDFSHSNQIKVKFIHDGQVVIVQSVGDMFISSEPVLYISHSDDDLFLTGVTFDEVQTLEMEDFFRDFLAMPSEFMAIPYHDVLLGLGFILTKVDYQYMVRLRKERTHSDGIIGGFNTTQEAELQRLVHQLQLNEVDERGTFSVIGDMPKLGLPFDLFGVSTIEIAEEIQTTPVPEFVDDVIIVADLFDCPIGPIEGASNFVDPPLSFDVLSGFVFRFDDVHDSSFMDLSIFECLSVSYDITLSAPSSPTLQIFVIDDEIAQHDLDDDFSSASDSDLIDQRVSPATEDTEVVDFGTIDQPRELRIRLDYL</sequence>
<feature type="compositionally biased region" description="Basic and acidic residues" evidence="1">
    <location>
        <begin position="15"/>
        <end position="33"/>
    </location>
</feature>
<gene>
    <name evidence="2" type="ORF">CK203_100040</name>
</gene>
<feature type="region of interest" description="Disordered" evidence="1">
    <location>
        <begin position="1"/>
        <end position="33"/>
    </location>
</feature>
<reference evidence="2 3" key="1">
    <citation type="journal article" date="2018" name="PLoS Genet.">
        <title>Population sequencing reveals clonal diversity and ancestral inbreeding in the grapevine cultivar Chardonnay.</title>
        <authorList>
            <person name="Roach M.J."/>
            <person name="Johnson D.L."/>
            <person name="Bohlmann J."/>
            <person name="van Vuuren H.J."/>
            <person name="Jones S.J."/>
            <person name="Pretorius I.S."/>
            <person name="Schmidt S.A."/>
            <person name="Borneman A.R."/>
        </authorList>
    </citation>
    <scope>NUCLEOTIDE SEQUENCE [LARGE SCALE GENOMIC DNA]</scope>
    <source>
        <strain evidence="3">cv. Chardonnay</strain>
        <tissue evidence="2">Leaf</tissue>
    </source>
</reference>
<proteinExistence type="predicted"/>
<evidence type="ECO:0008006" key="4">
    <source>
        <dbReference type="Google" id="ProtNLM"/>
    </source>
</evidence>
<accession>A0A438DNM6</accession>
<comment type="caution">
    <text evidence="2">The sequence shown here is derived from an EMBL/GenBank/DDBJ whole genome shotgun (WGS) entry which is preliminary data.</text>
</comment>